<comment type="caution">
    <text evidence="1">The sequence shown here is derived from an EMBL/GenBank/DDBJ whole genome shotgun (WGS) entry which is preliminary data.</text>
</comment>
<protein>
    <submittedName>
        <fullName evidence="1">Uncharacterized protein</fullName>
    </submittedName>
</protein>
<sequence>MLGPNFMEGQALAAAANTETDPFEIPLPEEESSICFGWICQALHCQSTTMLWNPTSAEIVKVWSIIDKYDMKQSMQLSVMFWSNNILSKTCHSKDLWLIALVCLHSKDSTSYKTATRQLLWAERSFLASASEIEKLVKNSMLEQYLYRLTAKLQEVRADAQRKAVKLVYMVLPYLVGSNNCGTETTAYFDYLIELTYESGDGIYFLGPEEPLSRIDDALSELGNWLSLHGTVHGGSCENCTVVHGELREEISKAHVINGLCLGCFEGDNTCPEHKK</sequence>
<name>A0A9P7I682_9HYPO</name>
<keyword evidence="2" id="KW-1185">Reference proteome</keyword>
<evidence type="ECO:0000313" key="2">
    <source>
        <dbReference type="Proteomes" id="UP000750502"/>
    </source>
</evidence>
<dbReference type="EMBL" id="JADFTT010000041">
    <property type="protein sequence ID" value="KAG5771276.1"/>
    <property type="molecule type" value="Genomic_DNA"/>
</dbReference>
<proteinExistence type="predicted"/>
<accession>A0A9P7I682</accession>
<reference evidence="1" key="1">
    <citation type="journal article" date="2020" name="bioRxiv">
        <title>Historical genomics reveals the evolutionary mechanisms behind multiple outbreaks of the host-specific coffee wilt pathogen Fusarium xylarioides.</title>
        <authorList>
            <person name="Peck D."/>
            <person name="Nowell R.W."/>
            <person name="Flood J."/>
            <person name="Ryan M.J."/>
            <person name="Barraclough T.G."/>
        </authorList>
    </citation>
    <scope>NUCLEOTIDE SEQUENCE</scope>
    <source>
        <strain evidence="1">IMI 127659i</strain>
    </source>
</reference>
<dbReference type="OrthoDB" id="5275938at2759"/>
<dbReference type="Proteomes" id="UP000750502">
    <property type="component" value="Unassembled WGS sequence"/>
</dbReference>
<reference evidence="1" key="2">
    <citation type="submission" date="2020-10" db="EMBL/GenBank/DDBJ databases">
        <authorList>
            <person name="Peck L.D."/>
            <person name="Nowell R.W."/>
            <person name="Flood J."/>
            <person name="Ryan M.J."/>
            <person name="Barraclough T.G."/>
        </authorList>
    </citation>
    <scope>NUCLEOTIDE SEQUENCE</scope>
    <source>
        <strain evidence="1">IMI 127659i</strain>
    </source>
</reference>
<evidence type="ECO:0000313" key="1">
    <source>
        <dbReference type="EMBL" id="KAG5771276.1"/>
    </source>
</evidence>
<organism evidence="1 2">
    <name type="scientific">Fusarium xylarioides</name>
    <dbReference type="NCBI Taxonomy" id="221167"/>
    <lineage>
        <taxon>Eukaryota</taxon>
        <taxon>Fungi</taxon>
        <taxon>Dikarya</taxon>
        <taxon>Ascomycota</taxon>
        <taxon>Pezizomycotina</taxon>
        <taxon>Sordariomycetes</taxon>
        <taxon>Hypocreomycetidae</taxon>
        <taxon>Hypocreales</taxon>
        <taxon>Nectriaceae</taxon>
        <taxon>Fusarium</taxon>
        <taxon>Fusarium fujikuroi species complex</taxon>
    </lineage>
</organism>
<gene>
    <name evidence="1" type="ORF">H9Q72_002098</name>
</gene>
<dbReference type="AlphaFoldDB" id="A0A9P7I682"/>